<protein>
    <submittedName>
        <fullName evidence="2">Uncharacterized protein</fullName>
    </submittedName>
</protein>
<feature type="compositionally biased region" description="Basic residues" evidence="1">
    <location>
        <begin position="118"/>
        <end position="130"/>
    </location>
</feature>
<name>A0A5C3QYX6_9AGAR</name>
<proteinExistence type="predicted"/>
<keyword evidence="3" id="KW-1185">Reference proteome</keyword>
<feature type="compositionally biased region" description="Polar residues" evidence="1">
    <location>
        <begin position="1"/>
        <end position="13"/>
    </location>
</feature>
<accession>A0A5C3QYX6</accession>
<dbReference type="AlphaFoldDB" id="A0A5C3QYX6"/>
<reference evidence="2 3" key="1">
    <citation type="journal article" date="2019" name="Nat. Ecol. Evol.">
        <title>Megaphylogeny resolves global patterns of mushroom evolution.</title>
        <authorList>
            <person name="Varga T."/>
            <person name="Krizsan K."/>
            <person name="Foldi C."/>
            <person name="Dima B."/>
            <person name="Sanchez-Garcia M."/>
            <person name="Sanchez-Ramirez S."/>
            <person name="Szollosi G.J."/>
            <person name="Szarkandi J.G."/>
            <person name="Papp V."/>
            <person name="Albert L."/>
            <person name="Andreopoulos W."/>
            <person name="Angelini C."/>
            <person name="Antonin V."/>
            <person name="Barry K.W."/>
            <person name="Bougher N.L."/>
            <person name="Buchanan P."/>
            <person name="Buyck B."/>
            <person name="Bense V."/>
            <person name="Catcheside P."/>
            <person name="Chovatia M."/>
            <person name="Cooper J."/>
            <person name="Damon W."/>
            <person name="Desjardin D."/>
            <person name="Finy P."/>
            <person name="Geml J."/>
            <person name="Haridas S."/>
            <person name="Hughes K."/>
            <person name="Justo A."/>
            <person name="Karasinski D."/>
            <person name="Kautmanova I."/>
            <person name="Kiss B."/>
            <person name="Kocsube S."/>
            <person name="Kotiranta H."/>
            <person name="LaButti K.M."/>
            <person name="Lechner B.E."/>
            <person name="Liimatainen K."/>
            <person name="Lipzen A."/>
            <person name="Lukacs Z."/>
            <person name="Mihaltcheva S."/>
            <person name="Morgado L.N."/>
            <person name="Niskanen T."/>
            <person name="Noordeloos M.E."/>
            <person name="Ohm R.A."/>
            <person name="Ortiz-Santana B."/>
            <person name="Ovrebo C."/>
            <person name="Racz N."/>
            <person name="Riley R."/>
            <person name="Savchenko A."/>
            <person name="Shiryaev A."/>
            <person name="Soop K."/>
            <person name="Spirin V."/>
            <person name="Szebenyi C."/>
            <person name="Tomsovsky M."/>
            <person name="Tulloss R.E."/>
            <person name="Uehling J."/>
            <person name="Grigoriev I.V."/>
            <person name="Vagvolgyi C."/>
            <person name="Papp T."/>
            <person name="Martin F.M."/>
            <person name="Miettinen O."/>
            <person name="Hibbett D.S."/>
            <person name="Nagy L.G."/>
        </authorList>
    </citation>
    <scope>NUCLEOTIDE SEQUENCE [LARGE SCALE GENOMIC DNA]</scope>
    <source>
        <strain evidence="2 3">CBS 309.79</strain>
    </source>
</reference>
<dbReference type="STRING" id="1884261.A0A5C3QYX6"/>
<dbReference type="Proteomes" id="UP000305067">
    <property type="component" value="Unassembled WGS sequence"/>
</dbReference>
<feature type="region of interest" description="Disordered" evidence="1">
    <location>
        <begin position="113"/>
        <end position="139"/>
    </location>
</feature>
<feature type="region of interest" description="Disordered" evidence="1">
    <location>
        <begin position="300"/>
        <end position="348"/>
    </location>
</feature>
<dbReference type="EMBL" id="ML178814">
    <property type="protein sequence ID" value="TFL07223.1"/>
    <property type="molecule type" value="Genomic_DNA"/>
</dbReference>
<feature type="compositionally biased region" description="Low complexity" evidence="1">
    <location>
        <begin position="339"/>
        <end position="348"/>
    </location>
</feature>
<evidence type="ECO:0000256" key="1">
    <source>
        <dbReference type="SAM" id="MobiDB-lite"/>
    </source>
</evidence>
<feature type="compositionally biased region" description="Basic and acidic residues" evidence="1">
    <location>
        <begin position="17"/>
        <end position="35"/>
    </location>
</feature>
<dbReference type="OrthoDB" id="3257251at2759"/>
<sequence>MDHPSPSLSPQSSRGRKPLDESEAARLKREKAAERQRRKRKRDRESIAYAVQTLQQNPVYNQSPPTAILQPELLQQHDLDPSAPITSTSTLVHFNPSDMLSLEEIRKRDKVRAAARERQRKHRQQVKMRKMRDMGMDGSDMAPNLEDVYRMHPDGQFQQVLHDLQQQPVTHDPNQLPIPSPHEMPLPPQGQPLGGQTFASTLLLSFSCAPLLKQHLLRTLSMTNEELASLEPILAEAWDNWDRNRRIHYVEHEQPKTVSVFPPFPVVDLNHQPNHFPHPLPQDPPPNEFRARFARSLVAPSPFVPQSSTPGGSSSTDTLTTEESDPPLGTGTMNPSSPPTTASTEESA</sequence>
<evidence type="ECO:0000313" key="2">
    <source>
        <dbReference type="EMBL" id="TFL07223.1"/>
    </source>
</evidence>
<feature type="region of interest" description="Disordered" evidence="1">
    <location>
        <begin position="1"/>
        <end position="47"/>
    </location>
</feature>
<evidence type="ECO:0000313" key="3">
    <source>
        <dbReference type="Proteomes" id="UP000305067"/>
    </source>
</evidence>
<gene>
    <name evidence="2" type="ORF">BDV98DRAFT_557463</name>
</gene>
<feature type="compositionally biased region" description="Low complexity" evidence="1">
    <location>
        <begin position="307"/>
        <end position="319"/>
    </location>
</feature>
<organism evidence="2 3">
    <name type="scientific">Pterulicium gracile</name>
    <dbReference type="NCBI Taxonomy" id="1884261"/>
    <lineage>
        <taxon>Eukaryota</taxon>
        <taxon>Fungi</taxon>
        <taxon>Dikarya</taxon>
        <taxon>Basidiomycota</taxon>
        <taxon>Agaricomycotina</taxon>
        <taxon>Agaricomycetes</taxon>
        <taxon>Agaricomycetidae</taxon>
        <taxon>Agaricales</taxon>
        <taxon>Pleurotineae</taxon>
        <taxon>Pterulaceae</taxon>
        <taxon>Pterulicium</taxon>
    </lineage>
</organism>